<feature type="domain" description="HTH cro/C1-type" evidence="2">
    <location>
        <begin position="6"/>
        <end position="58"/>
    </location>
</feature>
<dbReference type="CDD" id="cd00093">
    <property type="entry name" value="HTH_XRE"/>
    <property type="match status" value="1"/>
</dbReference>
<keyword evidence="4" id="KW-1185">Reference proteome</keyword>
<dbReference type="PANTHER" id="PTHR46558">
    <property type="entry name" value="TRACRIPTIONAL REGULATORY PROTEIN-RELATED-RELATED"/>
    <property type="match status" value="1"/>
</dbReference>
<dbReference type="PANTHER" id="PTHR46558:SF11">
    <property type="entry name" value="HTH-TYPE TRANSCRIPTIONAL REGULATOR XRE"/>
    <property type="match status" value="1"/>
</dbReference>
<dbReference type="SUPFAM" id="SSF47413">
    <property type="entry name" value="lambda repressor-like DNA-binding domains"/>
    <property type="match status" value="1"/>
</dbReference>
<dbReference type="OrthoDB" id="9801008at2"/>
<dbReference type="EMBL" id="QHKO01000003">
    <property type="protein sequence ID" value="RAL23060.1"/>
    <property type="molecule type" value="Genomic_DNA"/>
</dbReference>
<dbReference type="AlphaFoldDB" id="A0A328C8R0"/>
<dbReference type="InterPro" id="IPR001387">
    <property type="entry name" value="Cro/C1-type_HTH"/>
</dbReference>
<gene>
    <name evidence="3" type="ORF">DL240_09240</name>
</gene>
<proteinExistence type="predicted"/>
<dbReference type="PROSITE" id="PS50943">
    <property type="entry name" value="HTH_CROC1"/>
    <property type="match status" value="1"/>
</dbReference>
<evidence type="ECO:0000313" key="3">
    <source>
        <dbReference type="EMBL" id="RAL23060.1"/>
    </source>
</evidence>
<comment type="caution">
    <text evidence="3">The sequence shown here is derived from an EMBL/GenBank/DDBJ whole genome shotgun (WGS) entry which is preliminary data.</text>
</comment>
<dbReference type="Pfam" id="PF01381">
    <property type="entry name" value="HTH_3"/>
    <property type="match status" value="1"/>
</dbReference>
<evidence type="ECO:0000256" key="1">
    <source>
        <dbReference type="ARBA" id="ARBA00023125"/>
    </source>
</evidence>
<reference evidence="3 4" key="1">
    <citation type="submission" date="2018-05" db="EMBL/GenBank/DDBJ databases">
        <title>Lujinxingia marina gen. nov. sp. nov., a new facultative anaerobic member of the class Deltaproteobacteria, and proposal of Lujinxingaceae fam. nov.</title>
        <authorList>
            <person name="Li C.-M."/>
        </authorList>
    </citation>
    <scope>NUCLEOTIDE SEQUENCE [LARGE SCALE GENOMIC DNA]</scope>
    <source>
        <strain evidence="3 4">B210</strain>
    </source>
</reference>
<dbReference type="GO" id="GO:0003677">
    <property type="term" value="F:DNA binding"/>
    <property type="evidence" value="ECO:0007669"/>
    <property type="project" value="UniProtKB-KW"/>
</dbReference>
<organism evidence="3 4">
    <name type="scientific">Lujinxingia litoralis</name>
    <dbReference type="NCBI Taxonomy" id="2211119"/>
    <lineage>
        <taxon>Bacteria</taxon>
        <taxon>Deltaproteobacteria</taxon>
        <taxon>Bradymonadales</taxon>
        <taxon>Lujinxingiaceae</taxon>
        <taxon>Lujinxingia</taxon>
    </lineage>
</organism>
<evidence type="ECO:0000259" key="2">
    <source>
        <dbReference type="PROSITE" id="PS50943"/>
    </source>
</evidence>
<dbReference type="InterPro" id="IPR010982">
    <property type="entry name" value="Lambda_DNA-bd_dom_sf"/>
</dbReference>
<sequence>MLSLAIRDIRTQRGLTQQELADAIGVSKMTISRWERQPPPEDRLPEIARALQCSVRALLERAAGQAVESLRLECSHVRSDAEANAWRNAIALARLSPEITLMLTTLPAFLDPDSGVVALTSHELITRANLPENWVREHWNTVVTGPWVERLGSVEWALKLVFPPKS</sequence>
<protein>
    <recommendedName>
        <fullName evidence="2">HTH cro/C1-type domain-containing protein</fullName>
    </recommendedName>
</protein>
<dbReference type="Gene3D" id="1.10.260.40">
    <property type="entry name" value="lambda repressor-like DNA-binding domains"/>
    <property type="match status" value="1"/>
</dbReference>
<dbReference type="Proteomes" id="UP000249169">
    <property type="component" value="Unassembled WGS sequence"/>
</dbReference>
<accession>A0A328C8R0</accession>
<name>A0A328C8R0_9DELT</name>
<dbReference type="SMART" id="SM00530">
    <property type="entry name" value="HTH_XRE"/>
    <property type="match status" value="1"/>
</dbReference>
<keyword evidence="1" id="KW-0238">DNA-binding</keyword>
<evidence type="ECO:0000313" key="4">
    <source>
        <dbReference type="Proteomes" id="UP000249169"/>
    </source>
</evidence>